<evidence type="ECO:0000313" key="2">
    <source>
        <dbReference type="EMBL" id="KHS53714.1"/>
    </source>
</evidence>
<feature type="compositionally biased region" description="Basic and acidic residues" evidence="1">
    <location>
        <begin position="53"/>
        <end position="69"/>
    </location>
</feature>
<dbReference type="Proteomes" id="UP000031488">
    <property type="component" value="Unassembled WGS sequence"/>
</dbReference>
<evidence type="ECO:0000256" key="1">
    <source>
        <dbReference type="SAM" id="MobiDB-lite"/>
    </source>
</evidence>
<protein>
    <submittedName>
        <fullName evidence="2">Uncharacterized protein</fullName>
    </submittedName>
</protein>
<feature type="compositionally biased region" description="Low complexity" evidence="1">
    <location>
        <begin position="72"/>
        <end position="92"/>
    </location>
</feature>
<organism evidence="2 3">
    <name type="scientific">Brevibacterium linens</name>
    <dbReference type="NCBI Taxonomy" id="1703"/>
    <lineage>
        <taxon>Bacteria</taxon>
        <taxon>Bacillati</taxon>
        <taxon>Actinomycetota</taxon>
        <taxon>Actinomycetes</taxon>
        <taxon>Micrococcales</taxon>
        <taxon>Brevibacteriaceae</taxon>
        <taxon>Brevibacterium</taxon>
    </lineage>
</organism>
<dbReference type="EMBL" id="JTJZ01000014">
    <property type="protein sequence ID" value="KHS53714.1"/>
    <property type="molecule type" value="Genomic_DNA"/>
</dbReference>
<dbReference type="RefSeq" id="WP_039207252.1">
    <property type="nucleotide sequence ID" value="NZ_JTJZ01000014.1"/>
</dbReference>
<accession>A0A0B9AS78</accession>
<name>A0A0B9AS78_BRELN</name>
<proteinExistence type="predicted"/>
<dbReference type="AlphaFoldDB" id="A0A0B9AS78"/>
<gene>
    <name evidence="2" type="ORF">AE0388_0789</name>
</gene>
<sequence length="92" mass="9779">MTDQNDPQKKIDRINDKLDEVASKASGPDVAYGATPGYADDVSEEELKKAAEAERVTLRRRPDGSHEAIDESAATPPSDTASAEGSETSTES</sequence>
<dbReference type="PATRIC" id="fig|1703.6.peg.671"/>
<dbReference type="OrthoDB" id="4804956at2"/>
<feature type="region of interest" description="Disordered" evidence="1">
    <location>
        <begin position="53"/>
        <end position="92"/>
    </location>
</feature>
<comment type="caution">
    <text evidence="2">The sequence shown here is derived from an EMBL/GenBank/DDBJ whole genome shotgun (WGS) entry which is preliminary data.</text>
</comment>
<evidence type="ECO:0000313" key="3">
    <source>
        <dbReference type="Proteomes" id="UP000031488"/>
    </source>
</evidence>
<reference evidence="2 3" key="1">
    <citation type="submission" date="2014-11" db="EMBL/GenBank/DDBJ databases">
        <title>Draft Genome Sequence of Brevibacterium linens AE038-8.</title>
        <authorList>
            <person name="Maizel D."/>
            <person name="Utturkar S.M."/>
            <person name="Brown S.D."/>
            <person name="Ferrero M."/>
            <person name="Rosen B.P."/>
        </authorList>
    </citation>
    <scope>NUCLEOTIDE SEQUENCE [LARGE SCALE GENOMIC DNA]</scope>
    <source>
        <strain evidence="2 3">AE038-8</strain>
    </source>
</reference>
<keyword evidence="3" id="KW-1185">Reference proteome</keyword>